<dbReference type="EMBL" id="BGPR01031507">
    <property type="protein sequence ID" value="GBO04642.1"/>
    <property type="molecule type" value="Genomic_DNA"/>
</dbReference>
<gene>
    <name evidence="3" type="primary">Cep95_1</name>
    <name evidence="3" type="ORF">AVEN_21597_1</name>
</gene>
<dbReference type="PANTHER" id="PTHR22545">
    <property type="entry name" value="CENTROSOMAL PROTEIN OF 95 KDA"/>
    <property type="match status" value="1"/>
</dbReference>
<feature type="region of interest" description="Disordered" evidence="1">
    <location>
        <begin position="216"/>
        <end position="245"/>
    </location>
</feature>
<dbReference type="PANTHER" id="PTHR22545:SF0">
    <property type="entry name" value="CENTROSOMAL PROTEIN OF 95 KDA"/>
    <property type="match status" value="1"/>
</dbReference>
<dbReference type="Proteomes" id="UP000499080">
    <property type="component" value="Unassembled WGS sequence"/>
</dbReference>
<evidence type="ECO:0000313" key="3">
    <source>
        <dbReference type="EMBL" id="GBO04642.1"/>
    </source>
</evidence>
<feature type="compositionally biased region" description="Polar residues" evidence="1">
    <location>
        <begin position="219"/>
        <end position="232"/>
    </location>
</feature>
<accession>A0A4Y2TWF1</accession>
<comment type="caution">
    <text evidence="3">The sequence shown here is derived from an EMBL/GenBank/DDBJ whole genome shotgun (WGS) entry which is preliminary data.</text>
</comment>
<reference evidence="3 4" key="1">
    <citation type="journal article" date="2019" name="Sci. Rep.">
        <title>Orb-weaving spider Araneus ventricosus genome elucidates the spidroin gene catalogue.</title>
        <authorList>
            <person name="Kono N."/>
            <person name="Nakamura H."/>
            <person name="Ohtoshi R."/>
            <person name="Moran D.A.P."/>
            <person name="Shinohara A."/>
            <person name="Yoshida Y."/>
            <person name="Fujiwara M."/>
            <person name="Mori M."/>
            <person name="Tomita M."/>
            <person name="Arakawa K."/>
        </authorList>
    </citation>
    <scope>NUCLEOTIDE SEQUENCE [LARGE SCALE GENOMIC DNA]</scope>
</reference>
<feature type="compositionally biased region" description="Polar residues" evidence="1">
    <location>
        <begin position="179"/>
        <end position="198"/>
    </location>
</feature>
<feature type="domain" description="DUF5745" evidence="2">
    <location>
        <begin position="64"/>
        <end position="116"/>
    </location>
</feature>
<dbReference type="InterPro" id="IPR044039">
    <property type="entry name" value="DUF5745"/>
</dbReference>
<evidence type="ECO:0000313" key="4">
    <source>
        <dbReference type="Proteomes" id="UP000499080"/>
    </source>
</evidence>
<dbReference type="GO" id="GO:0005813">
    <property type="term" value="C:centrosome"/>
    <property type="evidence" value="ECO:0007669"/>
    <property type="project" value="InterPro"/>
</dbReference>
<evidence type="ECO:0000256" key="1">
    <source>
        <dbReference type="SAM" id="MobiDB-lite"/>
    </source>
</evidence>
<name>A0A4Y2TWF1_ARAVE</name>
<organism evidence="3 4">
    <name type="scientific">Araneus ventricosus</name>
    <name type="common">Orbweaver spider</name>
    <name type="synonym">Epeira ventricosa</name>
    <dbReference type="NCBI Taxonomy" id="182803"/>
    <lineage>
        <taxon>Eukaryota</taxon>
        <taxon>Metazoa</taxon>
        <taxon>Ecdysozoa</taxon>
        <taxon>Arthropoda</taxon>
        <taxon>Chelicerata</taxon>
        <taxon>Arachnida</taxon>
        <taxon>Araneae</taxon>
        <taxon>Araneomorphae</taxon>
        <taxon>Entelegynae</taxon>
        <taxon>Araneoidea</taxon>
        <taxon>Araneidae</taxon>
        <taxon>Araneus</taxon>
    </lineage>
</organism>
<sequence length="411" mass="46584">MSHSDFYDSSNSLEEKCLHLANKLILLCKEPCSRMQCIRDINSDLIVLLFESIPNHTIPDLLVCRNKEEEAHNVQVVIDTLSLDLLGISLSRITGEDVVAGNLVAICNLLEVLEGIALHLKVKKDRSGSRRSSLKRKICRRKKSILQRKSKSPNHSSNGISVTKGEKSEETSESTSGSFTLPTDSKFSVSGPSVSASKKPTDISVKSHFTQEKDLTSEYPVSSTSASYSPHSKVTEAEKSEAVSQRSHVIDLKVPSFVKIPKRDEPPRQDNKGWKSVQSFKPVEERIFYHSTNHVLALSEGEYVLTNGYETALRKTEKQWQQALEQDLRYIAKSTRSVYCVDHLSFNILARELEKWPNHHPFKMRVAVKVWETDPDLRPCTLCLSTNCVKWLAIRGDVQRFFRYEIDMLVH</sequence>
<dbReference type="GO" id="GO:0000922">
    <property type="term" value="C:spindle pole"/>
    <property type="evidence" value="ECO:0007669"/>
    <property type="project" value="InterPro"/>
</dbReference>
<protein>
    <submittedName>
        <fullName evidence="3">Centrosomal protein</fullName>
    </submittedName>
</protein>
<proteinExistence type="predicted"/>
<dbReference type="InterPro" id="IPR026619">
    <property type="entry name" value="CEP95"/>
</dbReference>
<dbReference type="AlphaFoldDB" id="A0A4Y2TWF1"/>
<keyword evidence="4" id="KW-1185">Reference proteome</keyword>
<dbReference type="OrthoDB" id="6431608at2759"/>
<dbReference type="Pfam" id="PF19016">
    <property type="entry name" value="DUF5745"/>
    <property type="match status" value="1"/>
</dbReference>
<feature type="region of interest" description="Disordered" evidence="1">
    <location>
        <begin position="145"/>
        <end position="200"/>
    </location>
</feature>
<evidence type="ECO:0000259" key="2">
    <source>
        <dbReference type="Pfam" id="PF19016"/>
    </source>
</evidence>